<comment type="similarity">
    <text evidence="1">Belongs to the peptidase C48 family.</text>
</comment>
<dbReference type="AlphaFoldDB" id="A0A1Y1HNN4"/>
<keyword evidence="3" id="KW-0378">Hydrolase</keyword>
<name>A0A1Y1HNN4_KLENI</name>
<organism evidence="5 6">
    <name type="scientific">Klebsormidium nitens</name>
    <name type="common">Green alga</name>
    <name type="synonym">Ulothrix nitens</name>
    <dbReference type="NCBI Taxonomy" id="105231"/>
    <lineage>
        <taxon>Eukaryota</taxon>
        <taxon>Viridiplantae</taxon>
        <taxon>Streptophyta</taxon>
        <taxon>Klebsormidiophyceae</taxon>
        <taxon>Klebsormidiales</taxon>
        <taxon>Klebsormidiaceae</taxon>
        <taxon>Klebsormidium</taxon>
    </lineage>
</organism>
<reference evidence="5 6" key="1">
    <citation type="journal article" date="2014" name="Nat. Commun.">
        <title>Klebsormidium flaccidum genome reveals primary factors for plant terrestrial adaptation.</title>
        <authorList>
            <person name="Hori K."/>
            <person name="Maruyama F."/>
            <person name="Fujisawa T."/>
            <person name="Togashi T."/>
            <person name="Yamamoto N."/>
            <person name="Seo M."/>
            <person name="Sato S."/>
            <person name="Yamada T."/>
            <person name="Mori H."/>
            <person name="Tajima N."/>
            <person name="Moriyama T."/>
            <person name="Ikeuchi M."/>
            <person name="Watanabe M."/>
            <person name="Wada H."/>
            <person name="Kobayashi K."/>
            <person name="Saito M."/>
            <person name="Masuda T."/>
            <person name="Sasaki-Sekimoto Y."/>
            <person name="Mashiguchi K."/>
            <person name="Awai K."/>
            <person name="Shimojima M."/>
            <person name="Masuda S."/>
            <person name="Iwai M."/>
            <person name="Nobusawa T."/>
            <person name="Narise T."/>
            <person name="Kondo S."/>
            <person name="Saito H."/>
            <person name="Sato R."/>
            <person name="Murakawa M."/>
            <person name="Ihara Y."/>
            <person name="Oshima-Yamada Y."/>
            <person name="Ohtaka K."/>
            <person name="Satoh M."/>
            <person name="Sonobe K."/>
            <person name="Ishii M."/>
            <person name="Ohtani R."/>
            <person name="Kanamori-Sato M."/>
            <person name="Honoki R."/>
            <person name="Miyazaki D."/>
            <person name="Mochizuki H."/>
            <person name="Umetsu J."/>
            <person name="Higashi K."/>
            <person name="Shibata D."/>
            <person name="Kamiya Y."/>
            <person name="Sato N."/>
            <person name="Nakamura Y."/>
            <person name="Tabata S."/>
            <person name="Ida S."/>
            <person name="Kurokawa K."/>
            <person name="Ohta H."/>
        </authorList>
    </citation>
    <scope>NUCLEOTIDE SEQUENCE [LARGE SCALE GENOMIC DNA]</scope>
    <source>
        <strain evidence="5 6">NIES-2285</strain>
    </source>
</reference>
<dbReference type="Pfam" id="PF02902">
    <property type="entry name" value="Peptidase_C48"/>
    <property type="match status" value="1"/>
</dbReference>
<evidence type="ECO:0000313" key="6">
    <source>
        <dbReference type="Proteomes" id="UP000054558"/>
    </source>
</evidence>
<dbReference type="EMBL" id="DF236983">
    <property type="protein sequence ID" value="GAQ79643.1"/>
    <property type="molecule type" value="Genomic_DNA"/>
</dbReference>
<evidence type="ECO:0000259" key="4">
    <source>
        <dbReference type="PROSITE" id="PS50600"/>
    </source>
</evidence>
<dbReference type="PANTHER" id="PTHR47764:SF2">
    <property type="entry name" value="UBIQUITIN-LIKE PROTEASE FAMILY PROFILE DOMAIN-CONTAINING PROTEIN"/>
    <property type="match status" value="1"/>
</dbReference>
<sequence>MSRISSSSSLQLQFRSRSLPTDGTCRLRRDHFSLVVVANPGAEGGHAVHLDSMLGAHCDHVEKLVRRLLSYAPAAIDPSFAVTQDGLSQRFSETNFAFTSAPVPQQPNSFDCAIFALQNLELLLTDLTLIEKLRLGHDATNLYDPSVAFRKREELRALVFNLVGVPDPAAPLAPQGSFQNSSANTKHMMCSSSQPCRLLRRLLQRMKKSGAV</sequence>
<evidence type="ECO:0000256" key="2">
    <source>
        <dbReference type="ARBA" id="ARBA00022670"/>
    </source>
</evidence>
<evidence type="ECO:0000256" key="3">
    <source>
        <dbReference type="ARBA" id="ARBA00022801"/>
    </source>
</evidence>
<dbReference type="GO" id="GO:0008234">
    <property type="term" value="F:cysteine-type peptidase activity"/>
    <property type="evidence" value="ECO:0007669"/>
    <property type="project" value="InterPro"/>
</dbReference>
<dbReference type="GO" id="GO:0006508">
    <property type="term" value="P:proteolysis"/>
    <property type="evidence" value="ECO:0007669"/>
    <property type="project" value="UniProtKB-KW"/>
</dbReference>
<accession>A0A1Y1HNN4</accession>
<dbReference type="SUPFAM" id="SSF54001">
    <property type="entry name" value="Cysteine proteinases"/>
    <property type="match status" value="1"/>
</dbReference>
<gene>
    <name evidence="5" type="ORF">KFL_000340455</name>
</gene>
<proteinExistence type="inferred from homology"/>
<dbReference type="STRING" id="105231.A0A1Y1HNN4"/>
<evidence type="ECO:0000313" key="5">
    <source>
        <dbReference type="EMBL" id="GAQ79643.1"/>
    </source>
</evidence>
<dbReference type="Gene3D" id="3.40.395.10">
    <property type="entry name" value="Adenoviral Proteinase, Chain A"/>
    <property type="match status" value="1"/>
</dbReference>
<dbReference type="Proteomes" id="UP000054558">
    <property type="component" value="Unassembled WGS sequence"/>
</dbReference>
<keyword evidence="6" id="KW-1185">Reference proteome</keyword>
<dbReference type="InterPro" id="IPR038765">
    <property type="entry name" value="Papain-like_cys_pep_sf"/>
</dbReference>
<protein>
    <recommendedName>
        <fullName evidence="4">Ubiquitin-like protease family profile domain-containing protein</fullName>
    </recommendedName>
</protein>
<feature type="domain" description="Ubiquitin-like protease family profile" evidence="4">
    <location>
        <begin position="1"/>
        <end position="123"/>
    </location>
</feature>
<dbReference type="InterPro" id="IPR003653">
    <property type="entry name" value="Peptidase_C48_C"/>
</dbReference>
<keyword evidence="2" id="KW-0645">Protease</keyword>
<evidence type="ECO:0000256" key="1">
    <source>
        <dbReference type="ARBA" id="ARBA00005234"/>
    </source>
</evidence>
<dbReference type="PANTHER" id="PTHR47764">
    <property type="entry name" value="UBIQUITIN-LIKE-SPECIFIC PROTEASE 2B-RELATED"/>
    <property type="match status" value="1"/>
</dbReference>
<dbReference type="PROSITE" id="PS50600">
    <property type="entry name" value="ULP_PROTEASE"/>
    <property type="match status" value="1"/>
</dbReference>